<protein>
    <submittedName>
        <fullName evidence="1">Uncharacterized protein</fullName>
    </submittedName>
</protein>
<name>A0A7W2HWU7_9ACTN</name>
<sequence length="320" mass="35916">MEDLTLGRYLAARDLLARTGSNWALRTTRSRLLAVGAGEGGVVKTWVDAEPGSPDAWMMWARVLTRAALAAFGRQESETLLARAAGLARQACWRAADLNPTCPVPWVCMLQLTQLPFASHHFDPRVRQRRMPWDRVSDPTMPHRGPWPLLAEVNWRDPGSREGHHRMREYFARHGGGAAAMNYACWMAAGRPDNPELLMLPLYALMDQYKAKHGDGQGGALRFWRSAQVVHYACKARDGWFMAVPPAERPWLPLLDLNHLAHALVACGEDARAVFEAMGPYATAQPWQEINASLGRTYDWTTEFLRVRAAVLRQGIRPSE</sequence>
<accession>A0A7W2HWU7</accession>
<evidence type="ECO:0000313" key="2">
    <source>
        <dbReference type="Proteomes" id="UP000587608"/>
    </source>
</evidence>
<dbReference type="Proteomes" id="UP000587608">
    <property type="component" value="Unassembled WGS sequence"/>
</dbReference>
<evidence type="ECO:0000313" key="1">
    <source>
        <dbReference type="EMBL" id="MBA5224561.1"/>
    </source>
</evidence>
<dbReference type="AlphaFoldDB" id="A0A7W2HWU7"/>
<gene>
    <name evidence="1" type="ORF">H1X69_24625</name>
</gene>
<comment type="caution">
    <text evidence="1">The sequence shown here is derived from an EMBL/GenBank/DDBJ whole genome shotgun (WGS) entry which is preliminary data.</text>
</comment>
<proteinExistence type="predicted"/>
<reference evidence="1 2" key="1">
    <citation type="submission" date="2020-07" db="EMBL/GenBank/DDBJ databases">
        <title>Differential regulation of undecylprodigiosin biosynthesis in the yeast-scavenging Streptomyces strain MBK6.</title>
        <authorList>
            <person name="Baral B."/>
            <person name="Siitonen V."/>
            <person name="Laughlin M."/>
            <person name="Yamada K."/>
            <person name="Ilomaeki M."/>
            <person name="Metsae-Ketelae M."/>
            <person name="Niemi J."/>
        </authorList>
    </citation>
    <scope>NUCLEOTIDE SEQUENCE [LARGE SCALE GENOMIC DNA]</scope>
    <source>
        <strain evidence="1 2">MBK6</strain>
    </source>
</reference>
<dbReference type="EMBL" id="JACERG010000017">
    <property type="protein sequence ID" value="MBA5224561.1"/>
    <property type="molecule type" value="Genomic_DNA"/>
</dbReference>
<dbReference type="RefSeq" id="WP_191854058.1">
    <property type="nucleotide sequence ID" value="NZ_JACERG010000017.1"/>
</dbReference>
<organism evidence="1 2">
    <name type="scientific">Streptomyces griseoaurantiacus</name>
    <dbReference type="NCBI Taxonomy" id="68213"/>
    <lineage>
        <taxon>Bacteria</taxon>
        <taxon>Bacillati</taxon>
        <taxon>Actinomycetota</taxon>
        <taxon>Actinomycetes</taxon>
        <taxon>Kitasatosporales</taxon>
        <taxon>Streptomycetaceae</taxon>
        <taxon>Streptomyces</taxon>
        <taxon>Streptomyces aurantiacus group</taxon>
    </lineage>
</organism>